<dbReference type="GO" id="GO:0051260">
    <property type="term" value="P:protein homooligomerization"/>
    <property type="evidence" value="ECO:0007669"/>
    <property type="project" value="InterPro"/>
</dbReference>
<comment type="caution">
    <text evidence="3">The sequence shown here is derived from an EMBL/GenBank/DDBJ whole genome shotgun (WGS) entry which is preliminary data.</text>
</comment>
<feature type="domain" description="BTB" evidence="2">
    <location>
        <begin position="40"/>
        <end position="147"/>
    </location>
</feature>
<evidence type="ECO:0000313" key="4">
    <source>
        <dbReference type="Proteomes" id="UP000481861"/>
    </source>
</evidence>
<proteinExistence type="predicted"/>
<dbReference type="Proteomes" id="UP000481861">
    <property type="component" value="Unassembled WGS sequence"/>
</dbReference>
<dbReference type="InterPro" id="IPR045068">
    <property type="entry name" value="BACURD1-3"/>
</dbReference>
<dbReference type="EMBL" id="JAADJZ010000028">
    <property type="protein sequence ID" value="KAF2866267.1"/>
    <property type="molecule type" value="Genomic_DNA"/>
</dbReference>
<dbReference type="AlphaFoldDB" id="A0A7C8I7C4"/>
<dbReference type="InterPro" id="IPR000210">
    <property type="entry name" value="BTB/POZ_dom"/>
</dbReference>
<evidence type="ECO:0000259" key="2">
    <source>
        <dbReference type="SMART" id="SM00225"/>
    </source>
</evidence>
<dbReference type="SMART" id="SM00225">
    <property type="entry name" value="BTB"/>
    <property type="match status" value="1"/>
</dbReference>
<sequence>MSSTFCTHSSPLSSISPSPPMDYEPASSSPMQPPSLLPSDIITLDVSGRKFKCRKSTLQDCSWFSNLFSRWHTGLDIQADGSVFIDGDPDAFPIILNYIRRPTVFPLLWTREKGFDYVLYTKVLADADFFCLDELRDCIRAEKYRGAVKTEHSVEVLPAESGPARYDTRGALSVPAELQSDDGDWELERSYAIEVKSRVGFSCPAGHHWRAEECECWEDRGLFAEPMDDLSQESPWSDVAIWKHTVIDPKVCYKS</sequence>
<organism evidence="3 4">
    <name type="scientific">Massariosphaeria phaeospora</name>
    <dbReference type="NCBI Taxonomy" id="100035"/>
    <lineage>
        <taxon>Eukaryota</taxon>
        <taxon>Fungi</taxon>
        <taxon>Dikarya</taxon>
        <taxon>Ascomycota</taxon>
        <taxon>Pezizomycotina</taxon>
        <taxon>Dothideomycetes</taxon>
        <taxon>Pleosporomycetidae</taxon>
        <taxon>Pleosporales</taxon>
        <taxon>Pleosporales incertae sedis</taxon>
        <taxon>Massariosphaeria</taxon>
    </lineage>
</organism>
<evidence type="ECO:0000313" key="3">
    <source>
        <dbReference type="EMBL" id="KAF2866267.1"/>
    </source>
</evidence>
<dbReference type="SUPFAM" id="SSF54695">
    <property type="entry name" value="POZ domain"/>
    <property type="match status" value="1"/>
</dbReference>
<evidence type="ECO:0000256" key="1">
    <source>
        <dbReference type="SAM" id="MobiDB-lite"/>
    </source>
</evidence>
<dbReference type="PANTHER" id="PTHR11145">
    <property type="entry name" value="BTB/POZ DOMAIN-CONTAINING ADAPTER FOR CUL3-MEDIATED RHOA DEGRADATION PROTEIN FAMILY MEMBER"/>
    <property type="match status" value="1"/>
</dbReference>
<feature type="region of interest" description="Disordered" evidence="1">
    <location>
        <begin position="1"/>
        <end position="36"/>
    </location>
</feature>
<dbReference type="InterPro" id="IPR003131">
    <property type="entry name" value="T1-type_BTB"/>
</dbReference>
<dbReference type="OrthoDB" id="2414723at2759"/>
<name>A0A7C8I7C4_9PLEO</name>
<reference evidence="3 4" key="1">
    <citation type="submission" date="2020-01" db="EMBL/GenBank/DDBJ databases">
        <authorList>
            <consortium name="DOE Joint Genome Institute"/>
            <person name="Haridas S."/>
            <person name="Albert R."/>
            <person name="Binder M."/>
            <person name="Bloem J."/>
            <person name="Labutti K."/>
            <person name="Salamov A."/>
            <person name="Andreopoulos B."/>
            <person name="Baker S.E."/>
            <person name="Barry K."/>
            <person name="Bills G."/>
            <person name="Bluhm B.H."/>
            <person name="Cannon C."/>
            <person name="Castanera R."/>
            <person name="Culley D.E."/>
            <person name="Daum C."/>
            <person name="Ezra D."/>
            <person name="Gonzalez J.B."/>
            <person name="Henrissat B."/>
            <person name="Kuo A."/>
            <person name="Liang C."/>
            <person name="Lipzen A."/>
            <person name="Lutzoni F."/>
            <person name="Magnuson J."/>
            <person name="Mondo S."/>
            <person name="Nolan M."/>
            <person name="Ohm R."/>
            <person name="Pangilinan J."/>
            <person name="Park H.-J.H."/>
            <person name="Ramirez L."/>
            <person name="Alfaro M."/>
            <person name="Sun H."/>
            <person name="Tritt A."/>
            <person name="Yoshinaga Y."/>
            <person name="Zwiers L.-H.L."/>
            <person name="Turgeon B.G."/>
            <person name="Goodwin S.B."/>
            <person name="Spatafora J.W."/>
            <person name="Crous P.W."/>
            <person name="Grigoriev I.V."/>
        </authorList>
    </citation>
    <scope>NUCLEOTIDE SEQUENCE [LARGE SCALE GENOMIC DNA]</scope>
    <source>
        <strain evidence="3 4">CBS 611.86</strain>
    </source>
</reference>
<dbReference type="Pfam" id="PF02214">
    <property type="entry name" value="BTB_2"/>
    <property type="match status" value="1"/>
</dbReference>
<accession>A0A7C8I7C4</accession>
<dbReference type="InterPro" id="IPR011333">
    <property type="entry name" value="SKP1/BTB/POZ_sf"/>
</dbReference>
<dbReference type="CDD" id="cd18316">
    <property type="entry name" value="BTB_POZ_KCTD-like"/>
    <property type="match status" value="1"/>
</dbReference>
<protein>
    <recommendedName>
        <fullName evidence="2">BTB domain-containing protein</fullName>
    </recommendedName>
</protein>
<gene>
    <name evidence="3" type="ORF">BDV95DRAFT_584435</name>
</gene>
<dbReference type="Gene3D" id="3.30.710.10">
    <property type="entry name" value="Potassium Channel Kv1.1, Chain A"/>
    <property type="match status" value="1"/>
</dbReference>
<dbReference type="PANTHER" id="PTHR11145:SF8">
    <property type="entry name" value="RE57120P"/>
    <property type="match status" value="1"/>
</dbReference>
<keyword evidence="4" id="KW-1185">Reference proteome</keyword>